<dbReference type="RefSeq" id="WP_096995184.1">
    <property type="nucleotide sequence ID" value="NZ_JBHSII010000001.1"/>
</dbReference>
<evidence type="ECO:0000313" key="3">
    <source>
        <dbReference type="Proteomes" id="UP000219336"/>
    </source>
</evidence>
<dbReference type="Pfam" id="PF11726">
    <property type="entry name" value="YagK_YfjJ_C"/>
    <property type="match status" value="1"/>
</dbReference>
<feature type="domain" description="YagK/YfjJ C-terminal" evidence="1">
    <location>
        <begin position="37"/>
        <end position="216"/>
    </location>
</feature>
<dbReference type="Proteomes" id="UP000219336">
    <property type="component" value="Unassembled WGS sequence"/>
</dbReference>
<protein>
    <recommendedName>
        <fullName evidence="1">YagK/YfjJ C-terminal domain-containing protein</fullName>
    </recommendedName>
</protein>
<dbReference type="AlphaFoldDB" id="A0A240EPR1"/>
<gene>
    <name evidence="2" type="ORF">VTH8203_03887</name>
</gene>
<dbReference type="InterPro" id="IPR057271">
    <property type="entry name" value="YagK_YfjJ_C"/>
</dbReference>
<keyword evidence="3" id="KW-1185">Reference proteome</keyword>
<organism evidence="2 3">
    <name type="scientific">Vibrio thalassae</name>
    <dbReference type="NCBI Taxonomy" id="1243014"/>
    <lineage>
        <taxon>Bacteria</taxon>
        <taxon>Pseudomonadati</taxon>
        <taxon>Pseudomonadota</taxon>
        <taxon>Gammaproteobacteria</taxon>
        <taxon>Vibrionales</taxon>
        <taxon>Vibrionaceae</taxon>
        <taxon>Vibrio</taxon>
    </lineage>
</organism>
<reference evidence="3" key="1">
    <citation type="submission" date="2016-06" db="EMBL/GenBank/DDBJ databases">
        <authorList>
            <person name="Rodrigo-Torres L."/>
            <person name="Arahal R.D."/>
            <person name="Lucena T."/>
        </authorList>
    </citation>
    <scope>NUCLEOTIDE SEQUENCE [LARGE SCALE GENOMIC DNA]</scope>
    <source>
        <strain evidence="3">CECT8203</strain>
    </source>
</reference>
<evidence type="ECO:0000313" key="2">
    <source>
        <dbReference type="EMBL" id="SNX50233.1"/>
    </source>
</evidence>
<sequence length="218" mass="25835">MNKNHFKGLPIQGNVNDYNVRYLDRMLGTINRACDDDKRVYAVRVDLKIPQASQELDCLSRDEPVNHCRFRDRLISRFVESLKAKIQAMDQRYRRNNRRVYPTSVRYIWCRERDSSINDHYHVVLLFNKDRFHRLGDWNSRVSLSGMIIASWASALGIEYHGATGLVHFSENGGYYLHQDKYEFNEQYSELFHRVSYLAKKETKHYGEGNRNFGCSQR</sequence>
<dbReference type="OrthoDB" id="5701642at2"/>
<evidence type="ECO:0000259" key="1">
    <source>
        <dbReference type="Pfam" id="PF11726"/>
    </source>
</evidence>
<dbReference type="EMBL" id="OANU01000110">
    <property type="protein sequence ID" value="SNX50233.1"/>
    <property type="molecule type" value="Genomic_DNA"/>
</dbReference>
<name>A0A240EPR1_9VIBR</name>
<proteinExistence type="predicted"/>
<accession>A0A240EPR1</accession>